<feature type="chain" id="PRO_5047237234" evidence="6">
    <location>
        <begin position="22"/>
        <end position="729"/>
    </location>
</feature>
<dbReference type="RefSeq" id="XP_065673685.1">
    <property type="nucleotide sequence ID" value="XM_065817613.1"/>
</dbReference>
<dbReference type="PROSITE" id="PS00079">
    <property type="entry name" value="MULTICOPPER_OXIDASE1"/>
    <property type="match status" value="1"/>
</dbReference>
<dbReference type="SUPFAM" id="SSF49503">
    <property type="entry name" value="Cupredoxins"/>
    <property type="match status" value="3"/>
</dbReference>
<dbReference type="PANTHER" id="PTHR11709:SF394">
    <property type="entry name" value="FI03373P-RELATED"/>
    <property type="match status" value="1"/>
</dbReference>
<evidence type="ECO:0000256" key="4">
    <source>
        <dbReference type="ARBA" id="ARBA00023008"/>
    </source>
</evidence>
<dbReference type="InterPro" id="IPR002355">
    <property type="entry name" value="Cu_oxidase_Cu_BS"/>
</dbReference>
<protein>
    <submittedName>
        <fullName evidence="11">Uncharacterized protein LOC100211568 isoform X3</fullName>
    </submittedName>
</protein>
<gene>
    <name evidence="11" type="primary">LOC100211568</name>
</gene>
<dbReference type="CDD" id="cd13884">
    <property type="entry name" value="CuRO_2_tcLCC_insect_like"/>
    <property type="match status" value="1"/>
</dbReference>
<evidence type="ECO:0000256" key="3">
    <source>
        <dbReference type="ARBA" id="ARBA00023002"/>
    </source>
</evidence>
<dbReference type="InterPro" id="IPR011706">
    <property type="entry name" value="Cu-oxidase_C"/>
</dbReference>
<keyword evidence="10" id="KW-1185">Reference proteome</keyword>
<dbReference type="Pfam" id="PF07731">
    <property type="entry name" value="Cu-oxidase_2"/>
    <property type="match status" value="1"/>
</dbReference>
<dbReference type="InterPro" id="IPR033138">
    <property type="entry name" value="Cu_oxidase_CS"/>
</dbReference>
<evidence type="ECO:0000256" key="5">
    <source>
        <dbReference type="SAM" id="Phobius"/>
    </source>
</evidence>
<dbReference type="InterPro" id="IPR008972">
    <property type="entry name" value="Cupredoxin"/>
</dbReference>
<feature type="signal peptide" evidence="6">
    <location>
        <begin position="1"/>
        <end position="21"/>
    </location>
</feature>
<evidence type="ECO:0000259" key="9">
    <source>
        <dbReference type="Pfam" id="PF07732"/>
    </source>
</evidence>
<dbReference type="InterPro" id="IPR011707">
    <property type="entry name" value="Cu-oxidase-like_N"/>
</dbReference>
<keyword evidence="5" id="KW-0812">Transmembrane</keyword>
<dbReference type="Pfam" id="PF07732">
    <property type="entry name" value="Cu-oxidase_3"/>
    <property type="match status" value="1"/>
</dbReference>
<comment type="similarity">
    <text evidence="1">Belongs to the multicopper oxidase family.</text>
</comment>
<dbReference type="Pfam" id="PF00394">
    <property type="entry name" value="Cu-oxidase"/>
    <property type="match status" value="1"/>
</dbReference>
<keyword evidence="5" id="KW-0472">Membrane</keyword>
<evidence type="ECO:0000259" key="8">
    <source>
        <dbReference type="Pfam" id="PF07731"/>
    </source>
</evidence>
<evidence type="ECO:0000256" key="6">
    <source>
        <dbReference type="SAM" id="SignalP"/>
    </source>
</evidence>
<evidence type="ECO:0000259" key="7">
    <source>
        <dbReference type="Pfam" id="PF00394"/>
    </source>
</evidence>
<dbReference type="GeneID" id="100211568"/>
<dbReference type="Proteomes" id="UP001652625">
    <property type="component" value="Chromosome 14"/>
</dbReference>
<dbReference type="InterPro" id="IPR001117">
    <property type="entry name" value="Cu-oxidase_2nd"/>
</dbReference>
<name>A0ABM4DGU4_HYDVU</name>
<proteinExistence type="inferred from homology"/>
<dbReference type="PROSITE" id="PS00080">
    <property type="entry name" value="MULTICOPPER_OXIDASE2"/>
    <property type="match status" value="1"/>
</dbReference>
<keyword evidence="2" id="KW-0479">Metal-binding</keyword>
<dbReference type="CDD" id="cd13858">
    <property type="entry name" value="CuRO_1_tcLCC2_insect_like"/>
    <property type="match status" value="1"/>
</dbReference>
<dbReference type="InterPro" id="IPR045087">
    <property type="entry name" value="Cu-oxidase_fam"/>
</dbReference>
<keyword evidence="3" id="KW-0560">Oxidoreductase</keyword>
<feature type="domain" description="Plastocyanin-like" evidence="9">
    <location>
        <begin position="87"/>
        <end position="196"/>
    </location>
</feature>
<evidence type="ECO:0000313" key="11">
    <source>
        <dbReference type="RefSeq" id="XP_065673685.1"/>
    </source>
</evidence>
<dbReference type="Gene3D" id="2.60.40.420">
    <property type="entry name" value="Cupredoxins - blue copper proteins"/>
    <property type="match status" value="3"/>
</dbReference>
<evidence type="ECO:0000256" key="2">
    <source>
        <dbReference type="ARBA" id="ARBA00022723"/>
    </source>
</evidence>
<sequence>MAFHSITILLLKLFYISDVFSYRHEDGWDYKECLPVQEKCEFWLVIQEKLTMIFHKDLVYAENGKLYLYNESPSNFTTEVPIEEVITADGVNRMIEAVNGTLPGPPIVVYEGQTVIVHIRNTLLSNSATIHFHGLHQKDTSYFDGMPYVTQCPIAAGQTFTHRFKAEPKGTFWYHSHIGSQRTNGVYGAFIVKERHSAGVIPPTDMIMTVGDWNHESSVEVYVKMVYGNFIGRNKYEATGTQDGGHFSGVPWVSGLINGKGRYIDPKTGSKVMAPLSWFNVTKNKKYRFRVIGVGSLYPLRISIDDHSLEMVASDGYDFQTFTVESFIINPGERYDFILEANRPVGNYWIRAVSLEIGVIDHAFEAILHYKGSRDDEPITKRKLCTTTDMCEVLNCPFLYFPASENIVCHRVSEMISTNFKEPPPPWEDDSEEYFLNFAFPGEKVTPGSVNGRKFEFPGINSLFQDNQVGQIKDYDCANHDCGDDKICYCHFQITLPFNKTIQMVWLNMGVGAGWAHPIHLHGHSFHVMKMEYSTSDNVTGKLLSPSPHIDCNGGLNFCNSAQWQDPSWENGNVPGLNLKNPPLKDTIIIPTGGYAVIRFRSTNPGKWFLHCHIEVHALDGMGMVINEAPEIPIQRPKGFPLCNHFYDDPSRDIEYIHAHLNDTETERFYQNKFSEQISDKNPRIKSHGFKNAETALIIAVTLGSIVIVQFLIICLCAVSGRRKMRPSS</sequence>
<feature type="domain" description="Plastocyanin-like" evidence="7">
    <location>
        <begin position="206"/>
        <end position="372"/>
    </location>
</feature>
<accession>A0ABM4DGU4</accession>
<reference evidence="11" key="1">
    <citation type="submission" date="2025-08" db="UniProtKB">
        <authorList>
            <consortium name="RefSeq"/>
        </authorList>
    </citation>
    <scope>IDENTIFICATION</scope>
</reference>
<dbReference type="CDD" id="cd13905">
    <property type="entry name" value="CuRO_3_tcLLC2_insect_like"/>
    <property type="match status" value="1"/>
</dbReference>
<organism evidence="10 11">
    <name type="scientific">Hydra vulgaris</name>
    <name type="common">Hydra</name>
    <name type="synonym">Hydra attenuata</name>
    <dbReference type="NCBI Taxonomy" id="6087"/>
    <lineage>
        <taxon>Eukaryota</taxon>
        <taxon>Metazoa</taxon>
        <taxon>Cnidaria</taxon>
        <taxon>Hydrozoa</taxon>
        <taxon>Hydroidolina</taxon>
        <taxon>Anthoathecata</taxon>
        <taxon>Aplanulata</taxon>
        <taxon>Hydridae</taxon>
        <taxon>Hydra</taxon>
    </lineage>
</organism>
<keyword evidence="4" id="KW-0186">Copper</keyword>
<dbReference type="PANTHER" id="PTHR11709">
    <property type="entry name" value="MULTI-COPPER OXIDASE"/>
    <property type="match status" value="1"/>
</dbReference>
<keyword evidence="5" id="KW-1133">Transmembrane helix</keyword>
<feature type="domain" description="Plastocyanin-like" evidence="8">
    <location>
        <begin position="483"/>
        <end position="630"/>
    </location>
</feature>
<keyword evidence="6" id="KW-0732">Signal</keyword>
<evidence type="ECO:0000313" key="10">
    <source>
        <dbReference type="Proteomes" id="UP001652625"/>
    </source>
</evidence>
<evidence type="ECO:0000256" key="1">
    <source>
        <dbReference type="ARBA" id="ARBA00010609"/>
    </source>
</evidence>
<feature type="transmembrane region" description="Helical" evidence="5">
    <location>
        <begin position="696"/>
        <end position="719"/>
    </location>
</feature>